<sequence>MNRRTFLTTSLVGLSAAGLTATHALLQHRGQNITELPHGFSYAPGDPPPKPNAVYRGVVAAVTDQTLDVKVGVDTIAVPVDAPAIWKMGIVWPASVKERIQPGDRVVLIGDADEDGFRCRMCWVNVPALDALF</sequence>
<reference evidence="1 2" key="1">
    <citation type="submission" date="2007-08" db="EMBL/GenBank/DDBJ databases">
        <title>Complete sequence of Roseiflexus castenholzii DSM 13941.</title>
        <authorList>
            <consortium name="US DOE Joint Genome Institute"/>
            <person name="Copeland A."/>
            <person name="Lucas S."/>
            <person name="Lapidus A."/>
            <person name="Barry K."/>
            <person name="Glavina del Rio T."/>
            <person name="Dalin E."/>
            <person name="Tice H."/>
            <person name="Pitluck S."/>
            <person name="Thompson L.S."/>
            <person name="Brettin T."/>
            <person name="Bruce D."/>
            <person name="Detter J.C."/>
            <person name="Han C."/>
            <person name="Tapia R."/>
            <person name="Schmutz J."/>
            <person name="Larimer F."/>
            <person name="Land M."/>
            <person name="Hauser L."/>
            <person name="Kyrpides N."/>
            <person name="Mikhailova N."/>
            <person name="Bryant D.A."/>
            <person name="Hanada S."/>
            <person name="Tsukatani Y."/>
            <person name="Richardson P."/>
        </authorList>
    </citation>
    <scope>NUCLEOTIDE SEQUENCE [LARGE SCALE GENOMIC DNA]</scope>
    <source>
        <strain evidence="2">DSM 13941 / HLO8</strain>
    </source>
</reference>
<dbReference type="KEGG" id="rca:Rcas_1910"/>
<dbReference type="EMBL" id="CP000804">
    <property type="protein sequence ID" value="ABU58000.1"/>
    <property type="molecule type" value="Genomic_DNA"/>
</dbReference>
<evidence type="ECO:0000313" key="2">
    <source>
        <dbReference type="Proteomes" id="UP000000263"/>
    </source>
</evidence>
<proteinExistence type="predicted"/>
<accession>A7NKI0</accession>
<dbReference type="Proteomes" id="UP000000263">
    <property type="component" value="Chromosome"/>
</dbReference>
<keyword evidence="2" id="KW-1185">Reference proteome</keyword>
<gene>
    <name evidence="1" type="ordered locus">Rcas_1910</name>
</gene>
<evidence type="ECO:0000313" key="1">
    <source>
        <dbReference type="EMBL" id="ABU58000.1"/>
    </source>
</evidence>
<organism evidence="1 2">
    <name type="scientific">Roseiflexus castenholzii (strain DSM 13941 / HLO8)</name>
    <dbReference type="NCBI Taxonomy" id="383372"/>
    <lineage>
        <taxon>Bacteria</taxon>
        <taxon>Bacillati</taxon>
        <taxon>Chloroflexota</taxon>
        <taxon>Chloroflexia</taxon>
        <taxon>Chloroflexales</taxon>
        <taxon>Roseiflexineae</taxon>
        <taxon>Roseiflexaceae</taxon>
        <taxon>Roseiflexus</taxon>
    </lineage>
</organism>
<name>A7NKI0_ROSCS</name>
<dbReference type="RefSeq" id="WP_012120425.1">
    <property type="nucleotide sequence ID" value="NC_009767.1"/>
</dbReference>
<dbReference type="HOGENOM" id="CLU_1905143_0_0_0"/>
<protein>
    <submittedName>
        <fullName evidence="1">Uncharacterized protein</fullName>
    </submittedName>
</protein>
<dbReference type="AlphaFoldDB" id="A7NKI0"/>